<dbReference type="AlphaFoldDB" id="A0A069QMG8"/>
<organism evidence="1 2">
    <name type="scientific">Hoylesella loescheii DSM 19665 = JCM 12249 = ATCC 15930</name>
    <dbReference type="NCBI Taxonomy" id="1122985"/>
    <lineage>
        <taxon>Bacteria</taxon>
        <taxon>Pseudomonadati</taxon>
        <taxon>Bacteroidota</taxon>
        <taxon>Bacteroidia</taxon>
        <taxon>Bacteroidales</taxon>
        <taxon>Prevotellaceae</taxon>
        <taxon>Hoylesella</taxon>
    </lineage>
</organism>
<comment type="caution">
    <text evidence="1">The sequence shown here is derived from an EMBL/GenBank/DDBJ whole genome shotgun (WGS) entry which is preliminary data.</text>
</comment>
<dbReference type="EMBL" id="JNGW01000002">
    <property type="protein sequence ID" value="KDR53892.1"/>
    <property type="molecule type" value="Genomic_DNA"/>
</dbReference>
<dbReference type="HOGENOM" id="CLU_3083197_0_0_10"/>
<name>A0A069QMG8_HOYLO</name>
<protein>
    <submittedName>
        <fullName evidence="1">Uncharacterized protein</fullName>
    </submittedName>
</protein>
<gene>
    <name evidence="1" type="ORF">HMPREF1991_00028</name>
</gene>
<dbReference type="Proteomes" id="UP000027442">
    <property type="component" value="Unassembled WGS sequence"/>
</dbReference>
<evidence type="ECO:0000313" key="1">
    <source>
        <dbReference type="EMBL" id="KDR53892.1"/>
    </source>
</evidence>
<proteinExistence type="predicted"/>
<dbReference type="PATRIC" id="fig|1122985.7.peg.30"/>
<keyword evidence="2" id="KW-1185">Reference proteome</keyword>
<reference evidence="1 2" key="1">
    <citation type="submission" date="2013-08" db="EMBL/GenBank/DDBJ databases">
        <authorList>
            <person name="Weinstock G."/>
            <person name="Sodergren E."/>
            <person name="Wylie T."/>
            <person name="Fulton L."/>
            <person name="Fulton R."/>
            <person name="Fronick C."/>
            <person name="O'Laughlin M."/>
            <person name="Godfrey J."/>
            <person name="Miner T."/>
            <person name="Herter B."/>
            <person name="Appelbaum E."/>
            <person name="Cordes M."/>
            <person name="Lek S."/>
            <person name="Wollam A."/>
            <person name="Pepin K.H."/>
            <person name="Palsikar V.B."/>
            <person name="Mitreva M."/>
            <person name="Wilson R.K."/>
        </authorList>
    </citation>
    <scope>NUCLEOTIDE SEQUENCE [LARGE SCALE GENOMIC DNA]</scope>
    <source>
        <strain evidence="1 2">ATCC 15930</strain>
    </source>
</reference>
<sequence>MFGNKVSSPYLNSYAKSRWIVYEGGLTFYDNDENRWSRWSHFSFFSCCHMGV</sequence>
<evidence type="ECO:0000313" key="2">
    <source>
        <dbReference type="Proteomes" id="UP000027442"/>
    </source>
</evidence>
<accession>A0A069QMG8</accession>